<dbReference type="GO" id="GO:0070573">
    <property type="term" value="F:metallodipeptidase activity"/>
    <property type="evidence" value="ECO:0007669"/>
    <property type="project" value="InterPro"/>
</dbReference>
<evidence type="ECO:0000313" key="3">
    <source>
        <dbReference type="Proteomes" id="UP000013201"/>
    </source>
</evidence>
<dbReference type="Proteomes" id="UP000013201">
    <property type="component" value="Unassembled WGS sequence"/>
</dbReference>
<dbReference type="CDD" id="cd01301">
    <property type="entry name" value="rDP_like"/>
    <property type="match status" value="1"/>
</dbReference>
<sequence length="412" mass="43941">MIRKAILSACVALVAGTSMPASGATDARQSHEAMIVLDTHFDTPANLGRPGWSIMDRHVEAIDGDQVDVPRMADGGVDGGFFAIFTASGPRTEEGDRAARDFALRRGVQIREMIARHPETFALAITADDAEAAVQQGKRFVFLSMENGYPFERDISLMSAFRSLGVTMMSPVHTRNNDLADSSTDTPEWNGLSPVGKAFVAEANRLGILIDLSHASDAVVRQAVALSKAPIILSHSGMRGVFDHPRNIPDAEAKLIAQKGGVIQINAFNAYMIATPSIPEREAALKELMAGFASGRALSSEQRRALIAKRKAIDTQWPVPKADFDDLMAHILHAIKLVGIDHIGISGDFDGGGGVEGFRDITDFPKVTAALLKAGYKADDIAKLWGGNALRVLRAAQAAGDPGVSPAIPTTN</sequence>
<dbReference type="EMBL" id="CAVK010000123">
    <property type="protein sequence ID" value="CCW18152.1"/>
    <property type="molecule type" value="Genomic_DNA"/>
</dbReference>
<feature type="signal peptide" evidence="1">
    <location>
        <begin position="1"/>
        <end position="23"/>
    </location>
</feature>
<dbReference type="GO" id="GO:0006508">
    <property type="term" value="P:proteolysis"/>
    <property type="evidence" value="ECO:0007669"/>
    <property type="project" value="InterPro"/>
</dbReference>
<dbReference type="InterPro" id="IPR008257">
    <property type="entry name" value="Pept_M19"/>
</dbReference>
<accession>N1MR72</accession>
<keyword evidence="1" id="KW-0732">Signal</keyword>
<dbReference type="PROSITE" id="PS51365">
    <property type="entry name" value="RENAL_DIPEPTIDASE_2"/>
    <property type="match status" value="1"/>
</dbReference>
<comment type="caution">
    <text evidence="2">The sequence shown here is derived from an EMBL/GenBank/DDBJ whole genome shotgun (WGS) entry which is preliminary data.</text>
</comment>
<keyword evidence="3" id="KW-1185">Reference proteome</keyword>
<feature type="chain" id="PRO_5004108914" evidence="1">
    <location>
        <begin position="24"/>
        <end position="412"/>
    </location>
</feature>
<dbReference type="AlphaFoldDB" id="N1MR72"/>
<dbReference type="InterPro" id="IPR032466">
    <property type="entry name" value="Metal_Hydrolase"/>
</dbReference>
<evidence type="ECO:0000256" key="1">
    <source>
        <dbReference type="SAM" id="SignalP"/>
    </source>
</evidence>
<dbReference type="Pfam" id="PF01244">
    <property type="entry name" value="Peptidase_M19"/>
    <property type="match status" value="1"/>
</dbReference>
<name>N1MR72_9SPHN</name>
<proteinExistence type="predicted"/>
<dbReference type="MEROPS" id="M19.012"/>
<dbReference type="Gene3D" id="3.20.20.140">
    <property type="entry name" value="Metal-dependent hydrolases"/>
    <property type="match status" value="1"/>
</dbReference>
<gene>
    <name evidence="2" type="ORF">EBBID32_25030</name>
</gene>
<dbReference type="PANTHER" id="PTHR10443:SF12">
    <property type="entry name" value="DIPEPTIDASE"/>
    <property type="match status" value="1"/>
</dbReference>
<dbReference type="OrthoDB" id="9804920at2"/>
<organism evidence="2 3">
    <name type="scientific">Sphingobium indicum BiD32</name>
    <dbReference type="NCBI Taxonomy" id="1301087"/>
    <lineage>
        <taxon>Bacteria</taxon>
        <taxon>Pseudomonadati</taxon>
        <taxon>Pseudomonadota</taxon>
        <taxon>Alphaproteobacteria</taxon>
        <taxon>Sphingomonadales</taxon>
        <taxon>Sphingomonadaceae</taxon>
        <taxon>Sphingobium</taxon>
    </lineage>
</organism>
<evidence type="ECO:0000313" key="2">
    <source>
        <dbReference type="EMBL" id="CCW18152.1"/>
    </source>
</evidence>
<reference evidence="3" key="2">
    <citation type="submission" date="2013-04" db="EMBL/GenBank/DDBJ databases">
        <title>Bisphenol A degrading Sphingobium sp. strain BiD32.</title>
        <authorList>
            <person name="Nielsen J.L."/>
            <person name="Zhou N.A."/>
            <person name="Kjeldal H."/>
        </authorList>
    </citation>
    <scope>NUCLEOTIDE SEQUENCE [LARGE SCALE GENOMIC DNA]</scope>
    <source>
        <strain evidence="3">BiD32</strain>
    </source>
</reference>
<protein>
    <submittedName>
        <fullName evidence="2">Peptidase M19, renal dipeptidase</fullName>
    </submittedName>
</protein>
<dbReference type="Gene3D" id="1.10.287.650">
    <property type="entry name" value="L27 domain"/>
    <property type="match status" value="1"/>
</dbReference>
<dbReference type="PANTHER" id="PTHR10443">
    <property type="entry name" value="MICROSOMAL DIPEPTIDASE"/>
    <property type="match status" value="1"/>
</dbReference>
<reference evidence="2 3" key="1">
    <citation type="submission" date="2013-03" db="EMBL/GenBank/DDBJ databases">
        <authorList>
            <person name="Le V."/>
        </authorList>
    </citation>
    <scope>NUCLEOTIDE SEQUENCE [LARGE SCALE GENOMIC DNA]</scope>
    <source>
        <strain evidence="2 3">BiD32</strain>
    </source>
</reference>
<dbReference type="SUPFAM" id="SSF51556">
    <property type="entry name" value="Metallo-dependent hydrolases"/>
    <property type="match status" value="1"/>
</dbReference>